<evidence type="ECO:0000256" key="1">
    <source>
        <dbReference type="ARBA" id="ARBA00004496"/>
    </source>
</evidence>
<evidence type="ECO:0000256" key="8">
    <source>
        <dbReference type="ARBA" id="ARBA00023049"/>
    </source>
</evidence>
<dbReference type="PRINTS" id="PR00756">
    <property type="entry name" value="ALADIPTASE"/>
</dbReference>
<feature type="binding site" evidence="11">
    <location>
        <position position="310"/>
    </location>
    <ligand>
        <name>Zn(2+)</name>
        <dbReference type="ChEBI" id="CHEBI:29105"/>
        <note>catalytic</note>
    </ligand>
</feature>
<organism evidence="13 14">
    <name type="scientific">Sphaerobolus stellatus (strain SS14)</name>
    <dbReference type="NCBI Taxonomy" id="990650"/>
    <lineage>
        <taxon>Eukaryota</taxon>
        <taxon>Fungi</taxon>
        <taxon>Dikarya</taxon>
        <taxon>Basidiomycota</taxon>
        <taxon>Agaricomycotina</taxon>
        <taxon>Agaricomycetes</taxon>
        <taxon>Phallomycetidae</taxon>
        <taxon>Geastrales</taxon>
        <taxon>Sphaerobolaceae</taxon>
        <taxon>Sphaerobolus</taxon>
    </lineage>
</organism>
<keyword evidence="7 11" id="KW-0862">Zinc</keyword>
<dbReference type="Pfam" id="PF17900">
    <property type="entry name" value="Peptidase_M1_N"/>
    <property type="match status" value="1"/>
</dbReference>
<comment type="subcellular location">
    <subcellularLocation>
        <location evidence="1">Cytoplasm</location>
    </subcellularLocation>
</comment>
<dbReference type="InterPro" id="IPR027268">
    <property type="entry name" value="Peptidase_M4/M1_CTD_sf"/>
</dbReference>
<keyword evidence="3" id="KW-0963">Cytoplasm</keyword>
<dbReference type="InterPro" id="IPR049980">
    <property type="entry name" value="LTA4H_cat"/>
</dbReference>
<evidence type="ECO:0000256" key="3">
    <source>
        <dbReference type="ARBA" id="ARBA00022490"/>
    </source>
</evidence>
<dbReference type="InterPro" id="IPR034015">
    <property type="entry name" value="M1_LTA4H"/>
</dbReference>
<evidence type="ECO:0000313" key="13">
    <source>
        <dbReference type="EMBL" id="KIJ45222.1"/>
    </source>
</evidence>
<dbReference type="InterPro" id="IPR045357">
    <property type="entry name" value="Aminopeptidase_N-like_N"/>
</dbReference>
<dbReference type="CDD" id="cd09599">
    <property type="entry name" value="M1_LTA4H"/>
    <property type="match status" value="1"/>
</dbReference>
<dbReference type="InterPro" id="IPR042097">
    <property type="entry name" value="Aminopeptidase_N-like_N_sf"/>
</dbReference>
<gene>
    <name evidence="13" type="ORF">M422DRAFT_59984</name>
</gene>
<evidence type="ECO:0000256" key="9">
    <source>
        <dbReference type="PIRSR" id="PIRSR634015-1"/>
    </source>
</evidence>
<evidence type="ECO:0000256" key="4">
    <source>
        <dbReference type="ARBA" id="ARBA00022670"/>
    </source>
</evidence>
<keyword evidence="14" id="KW-1185">Reference proteome</keyword>
<evidence type="ECO:0000256" key="5">
    <source>
        <dbReference type="ARBA" id="ARBA00022723"/>
    </source>
</evidence>
<keyword evidence="8" id="KW-0482">Metalloprotease</keyword>
<feature type="binding site" evidence="11">
    <location>
        <position position="329"/>
    </location>
    <ligand>
        <name>Zn(2+)</name>
        <dbReference type="ChEBI" id="CHEBI:29105"/>
        <note>catalytic</note>
    </ligand>
</feature>
<keyword evidence="6" id="KW-0378">Hydrolase</keyword>
<dbReference type="InterPro" id="IPR016024">
    <property type="entry name" value="ARM-type_fold"/>
</dbReference>
<dbReference type="InterPro" id="IPR001930">
    <property type="entry name" value="Peptidase_M1"/>
</dbReference>
<dbReference type="Gene3D" id="3.30.2010.30">
    <property type="match status" value="1"/>
</dbReference>
<evidence type="ECO:0000256" key="2">
    <source>
        <dbReference type="ARBA" id="ARBA00010136"/>
    </source>
</evidence>
<evidence type="ECO:0000256" key="10">
    <source>
        <dbReference type="PIRSR" id="PIRSR634015-2"/>
    </source>
</evidence>
<dbReference type="Gene3D" id="2.60.40.1730">
    <property type="entry name" value="tricorn interacting facor f3 domain"/>
    <property type="match status" value="1"/>
</dbReference>
<dbReference type="AlphaFoldDB" id="A0A0C9VRZ6"/>
<accession>A0A0C9VRZ6</accession>
<dbReference type="Gene3D" id="1.25.40.320">
    <property type="entry name" value="Peptidase M1, leukotriene A4 hydrolase/aminopeptidase C-terminal domain"/>
    <property type="match status" value="1"/>
</dbReference>
<evidence type="ECO:0000259" key="12">
    <source>
        <dbReference type="SMART" id="SM01263"/>
    </source>
</evidence>
<dbReference type="MEROPS" id="M01.004"/>
<name>A0A0C9VRZ6_SPHS4</name>
<comment type="similarity">
    <text evidence="2">Belongs to the peptidase M1 family.</text>
</comment>
<evidence type="ECO:0000313" key="14">
    <source>
        <dbReference type="Proteomes" id="UP000054279"/>
    </source>
</evidence>
<evidence type="ECO:0000256" key="11">
    <source>
        <dbReference type="PIRSR" id="PIRSR634015-3"/>
    </source>
</evidence>
<dbReference type="FunFam" id="2.60.40.1730:FF:000004">
    <property type="entry name" value="Leukotriene A(4) hydrolase"/>
    <property type="match status" value="1"/>
</dbReference>
<dbReference type="HOGENOM" id="CLU_014505_1_2_1"/>
<dbReference type="OrthoDB" id="79562at2759"/>
<dbReference type="InterPro" id="IPR038502">
    <property type="entry name" value="M1_LTA-4_hydro/amino_C_sf"/>
</dbReference>
<proteinExistence type="inferred from homology"/>
<dbReference type="EMBL" id="KN837113">
    <property type="protein sequence ID" value="KIJ45222.1"/>
    <property type="molecule type" value="Genomic_DNA"/>
</dbReference>
<dbReference type="InterPro" id="IPR015211">
    <property type="entry name" value="Peptidase_M1_C"/>
</dbReference>
<dbReference type="Pfam" id="PF01433">
    <property type="entry name" value="Peptidase_M1"/>
    <property type="match status" value="1"/>
</dbReference>
<feature type="binding site" evidence="10">
    <location>
        <begin position="277"/>
        <end position="282"/>
    </location>
    <ligand>
        <name>a peptide</name>
        <dbReference type="ChEBI" id="CHEBI:60466"/>
    </ligand>
</feature>
<dbReference type="SMART" id="SM01263">
    <property type="entry name" value="Leuk-A4-hydro_C"/>
    <property type="match status" value="1"/>
</dbReference>
<dbReference type="Pfam" id="PF09127">
    <property type="entry name" value="Leuk-A4-hydro_C"/>
    <property type="match status" value="1"/>
</dbReference>
<sequence>MAIKKDPTTQSNYLDIATKHIDLKWNVDFKSQTIAGTATLELVAKKDGVQEVILDTNHLDIKSVQVEGLKNDYSLGEQHPVMGSSLSIPLPKSVSTGDSVKVSVEYSTTNESIALQWLDAAQTAGKKHPYLFSQCQPIHARSLVPLQDGPSIKQTYSASVTSVYPALLSAIRQTPPSTGPAHDGKEIGVDTVTYTYEQPIPIPSYLIAIAAGNVVYRPFPVSGRSWTSGVWCEPEIIDAAYYEFAEDTVRFLSTAEDTIAPYRFGVYDLVVLPPSFPYGGMENACLTFLTPTLLTGDRTLTDVVVHELTHSYFGNGVTQADASSFFLNEGWTTYVERLLQGVLHGAPERDFSFIIGRKTLKDSLESYKDTPKYQRLVIDFDYGEDPDDAYSSIPYEKGANLILHIERTLGGLNVFLPFIKEYVNTFTGKSISGDEWKAFLYDYYQRNNPEKVKALDTIDWQAWFYGEGTELPVTLEYDTTLANQAYNLAAEWDASRKHDISTLKFSPKDLIDFNGNQIVVFLERLQSTTPLPATHIHRLGEVYSFNNSTNCEIRFRWYGLALASPAAKDYAKAAAEWIVDAKSGLKGRMKYCRPTFKGVFKTDPELAKSTFLAHETEFHPIARQLIKKDLGLAA</sequence>
<keyword evidence="4" id="KW-0645">Protease</keyword>
<dbReference type="FunFam" id="3.30.2010.30:FF:000001">
    <property type="entry name" value="Leukotriene A(4) hydrolase"/>
    <property type="match status" value="1"/>
</dbReference>
<dbReference type="InterPro" id="IPR014782">
    <property type="entry name" value="Peptidase_M1_dom"/>
</dbReference>
<dbReference type="SUPFAM" id="SSF55486">
    <property type="entry name" value="Metalloproteases ('zincins'), catalytic domain"/>
    <property type="match status" value="1"/>
</dbReference>
<dbReference type="GO" id="GO:0006508">
    <property type="term" value="P:proteolysis"/>
    <property type="evidence" value="ECO:0007669"/>
    <property type="project" value="UniProtKB-KW"/>
</dbReference>
<dbReference type="FunFam" id="1.10.390.10:FF:000003">
    <property type="entry name" value="Leukotriene A(4) hydrolase"/>
    <property type="match status" value="1"/>
</dbReference>
<feature type="domain" description="Peptidase M1 leukotriene A4 hydrolase/aminopeptidase C-terminal" evidence="12">
    <location>
        <begin position="480"/>
        <end position="630"/>
    </location>
</feature>
<feature type="binding site" evidence="10">
    <location>
        <begin position="588"/>
        <end position="590"/>
    </location>
    <ligand>
        <name>a peptide</name>
        <dbReference type="ChEBI" id="CHEBI:60466"/>
    </ligand>
</feature>
<reference evidence="13 14" key="1">
    <citation type="submission" date="2014-06" db="EMBL/GenBank/DDBJ databases">
        <title>Evolutionary Origins and Diversification of the Mycorrhizal Mutualists.</title>
        <authorList>
            <consortium name="DOE Joint Genome Institute"/>
            <consortium name="Mycorrhizal Genomics Consortium"/>
            <person name="Kohler A."/>
            <person name="Kuo A."/>
            <person name="Nagy L.G."/>
            <person name="Floudas D."/>
            <person name="Copeland A."/>
            <person name="Barry K.W."/>
            <person name="Cichocki N."/>
            <person name="Veneault-Fourrey C."/>
            <person name="LaButti K."/>
            <person name="Lindquist E.A."/>
            <person name="Lipzen A."/>
            <person name="Lundell T."/>
            <person name="Morin E."/>
            <person name="Murat C."/>
            <person name="Riley R."/>
            <person name="Ohm R."/>
            <person name="Sun H."/>
            <person name="Tunlid A."/>
            <person name="Henrissat B."/>
            <person name="Grigoriev I.V."/>
            <person name="Hibbett D.S."/>
            <person name="Martin F."/>
        </authorList>
    </citation>
    <scope>NUCLEOTIDE SEQUENCE [LARGE SCALE GENOMIC DNA]</scope>
    <source>
        <strain evidence="13 14">SS14</strain>
    </source>
</reference>
<dbReference type="PANTHER" id="PTHR45726">
    <property type="entry name" value="LEUKOTRIENE A-4 HYDROLASE"/>
    <property type="match status" value="1"/>
</dbReference>
<feature type="binding site" evidence="11">
    <location>
        <position position="306"/>
    </location>
    <ligand>
        <name>Zn(2+)</name>
        <dbReference type="ChEBI" id="CHEBI:29105"/>
        <note>catalytic</note>
    </ligand>
</feature>
<evidence type="ECO:0000256" key="6">
    <source>
        <dbReference type="ARBA" id="ARBA00022801"/>
    </source>
</evidence>
<dbReference type="GO" id="GO:0005829">
    <property type="term" value="C:cytosol"/>
    <property type="evidence" value="ECO:0007669"/>
    <property type="project" value="TreeGrafter"/>
</dbReference>
<feature type="active site" description="Proton donor" evidence="9">
    <location>
        <position position="395"/>
    </location>
</feature>
<comment type="cofactor">
    <cofactor evidence="11">
        <name>Zn(2+)</name>
        <dbReference type="ChEBI" id="CHEBI:29105"/>
    </cofactor>
    <text evidence="11">Binds 1 zinc ion per subunit.</text>
</comment>
<dbReference type="Gene3D" id="1.10.390.10">
    <property type="entry name" value="Neutral Protease Domain 2"/>
    <property type="match status" value="1"/>
</dbReference>
<dbReference type="SUPFAM" id="SSF63737">
    <property type="entry name" value="Leukotriene A4 hydrolase N-terminal domain"/>
    <property type="match status" value="1"/>
</dbReference>
<dbReference type="GO" id="GO:0008237">
    <property type="term" value="F:metallopeptidase activity"/>
    <property type="evidence" value="ECO:0007669"/>
    <property type="project" value="UniProtKB-KW"/>
</dbReference>
<dbReference type="SUPFAM" id="SSF48371">
    <property type="entry name" value="ARM repeat"/>
    <property type="match status" value="1"/>
</dbReference>
<dbReference type="PANTHER" id="PTHR45726:SF3">
    <property type="entry name" value="LEUKOTRIENE A-4 HYDROLASE"/>
    <property type="match status" value="1"/>
</dbReference>
<dbReference type="GO" id="GO:0004177">
    <property type="term" value="F:aminopeptidase activity"/>
    <property type="evidence" value="ECO:0007669"/>
    <property type="project" value="TreeGrafter"/>
</dbReference>
<evidence type="ECO:0000256" key="7">
    <source>
        <dbReference type="ARBA" id="ARBA00022833"/>
    </source>
</evidence>
<keyword evidence="5 11" id="KW-0479">Metal-binding</keyword>
<dbReference type="Proteomes" id="UP000054279">
    <property type="component" value="Unassembled WGS sequence"/>
</dbReference>
<feature type="active site" description="Proton acceptor" evidence="9">
    <location>
        <position position="307"/>
    </location>
</feature>
<dbReference type="GO" id="GO:0008270">
    <property type="term" value="F:zinc ion binding"/>
    <property type="evidence" value="ECO:0007669"/>
    <property type="project" value="InterPro"/>
</dbReference>
<dbReference type="GO" id="GO:0004301">
    <property type="term" value="F:epoxide hydrolase activity"/>
    <property type="evidence" value="ECO:0007669"/>
    <property type="project" value="TreeGrafter"/>
</dbReference>
<protein>
    <recommendedName>
        <fullName evidence="12">Peptidase M1 leukotriene A4 hydrolase/aminopeptidase C-terminal domain-containing protein</fullName>
    </recommendedName>
</protein>
<feature type="binding site" evidence="10">
    <location>
        <begin position="134"/>
        <end position="136"/>
    </location>
    <ligand>
        <name>a peptide</name>
        <dbReference type="ChEBI" id="CHEBI:60466"/>
    </ligand>
</feature>